<dbReference type="InterPro" id="IPR001278">
    <property type="entry name" value="Arg-tRNA-ligase"/>
</dbReference>
<dbReference type="SMART" id="SM01016">
    <property type="entry name" value="Arg_tRNA_synt_N"/>
    <property type="match status" value="1"/>
</dbReference>
<dbReference type="Pfam" id="PF00750">
    <property type="entry name" value="tRNA-synt_1d"/>
    <property type="match status" value="1"/>
</dbReference>
<dbReference type="AlphaFoldDB" id="A0A1F8C2D1"/>
<dbReference type="Proteomes" id="UP000178429">
    <property type="component" value="Unassembled WGS sequence"/>
</dbReference>
<reference evidence="15 16" key="1">
    <citation type="journal article" date="2016" name="Nat. Commun.">
        <title>Thousands of microbial genomes shed light on interconnected biogeochemical processes in an aquifer system.</title>
        <authorList>
            <person name="Anantharaman K."/>
            <person name="Brown C.T."/>
            <person name="Hug L.A."/>
            <person name="Sharon I."/>
            <person name="Castelle C.J."/>
            <person name="Probst A.J."/>
            <person name="Thomas B.C."/>
            <person name="Singh A."/>
            <person name="Wilkins M.J."/>
            <person name="Karaoz U."/>
            <person name="Brodie E.L."/>
            <person name="Williams K.H."/>
            <person name="Hubbard S.S."/>
            <person name="Banfield J.F."/>
        </authorList>
    </citation>
    <scope>NUCLEOTIDE SEQUENCE [LARGE SCALE GENOMIC DNA]</scope>
</reference>
<comment type="catalytic activity">
    <reaction evidence="10">
        <text>tRNA(Arg) + L-arginine + ATP = L-arginyl-tRNA(Arg) + AMP + diphosphate</text>
        <dbReference type="Rhea" id="RHEA:20301"/>
        <dbReference type="Rhea" id="RHEA-COMP:9658"/>
        <dbReference type="Rhea" id="RHEA-COMP:9673"/>
        <dbReference type="ChEBI" id="CHEBI:30616"/>
        <dbReference type="ChEBI" id="CHEBI:32682"/>
        <dbReference type="ChEBI" id="CHEBI:33019"/>
        <dbReference type="ChEBI" id="CHEBI:78442"/>
        <dbReference type="ChEBI" id="CHEBI:78513"/>
        <dbReference type="ChEBI" id="CHEBI:456215"/>
        <dbReference type="EC" id="6.1.1.19"/>
    </reaction>
</comment>
<evidence type="ECO:0000256" key="6">
    <source>
        <dbReference type="ARBA" id="ARBA00022741"/>
    </source>
</evidence>
<name>A0A1F8C2D1_9BACT</name>
<dbReference type="FunFam" id="1.10.730.10:FF:000008">
    <property type="entry name" value="Arginine--tRNA ligase"/>
    <property type="match status" value="1"/>
</dbReference>
<evidence type="ECO:0000256" key="8">
    <source>
        <dbReference type="ARBA" id="ARBA00022917"/>
    </source>
</evidence>
<evidence type="ECO:0000256" key="1">
    <source>
        <dbReference type="ARBA" id="ARBA00004496"/>
    </source>
</evidence>
<dbReference type="Gene3D" id="1.10.730.10">
    <property type="entry name" value="Isoleucyl-tRNA Synthetase, Domain 1"/>
    <property type="match status" value="1"/>
</dbReference>
<dbReference type="InterPro" id="IPR036695">
    <property type="entry name" value="Arg-tRNA-synth_N_sf"/>
</dbReference>
<evidence type="ECO:0000256" key="4">
    <source>
        <dbReference type="ARBA" id="ARBA00022490"/>
    </source>
</evidence>
<organism evidence="15 16">
    <name type="scientific">Candidatus Woesebacteria bacterium RIFCSPLOWO2_01_FULL_44_14</name>
    <dbReference type="NCBI Taxonomy" id="1802525"/>
    <lineage>
        <taxon>Bacteria</taxon>
        <taxon>Candidatus Woeseibacteriota</taxon>
    </lineage>
</organism>
<evidence type="ECO:0000256" key="7">
    <source>
        <dbReference type="ARBA" id="ARBA00022840"/>
    </source>
</evidence>
<keyword evidence="5 12" id="KW-0436">Ligase</keyword>
<dbReference type="InterPro" id="IPR008909">
    <property type="entry name" value="DALR_anticod-bd"/>
</dbReference>
<dbReference type="PRINTS" id="PR01038">
    <property type="entry name" value="TRNASYNTHARG"/>
</dbReference>
<evidence type="ECO:0000256" key="5">
    <source>
        <dbReference type="ARBA" id="ARBA00022598"/>
    </source>
</evidence>
<dbReference type="NCBIfam" id="TIGR00456">
    <property type="entry name" value="argS"/>
    <property type="match status" value="1"/>
</dbReference>
<comment type="similarity">
    <text evidence="2 12">Belongs to the class-I aminoacyl-tRNA synthetase family.</text>
</comment>
<comment type="subcellular location">
    <subcellularLocation>
        <location evidence="1">Cytoplasm</location>
    </subcellularLocation>
</comment>
<dbReference type="Gene3D" id="3.40.50.620">
    <property type="entry name" value="HUPs"/>
    <property type="match status" value="1"/>
</dbReference>
<dbReference type="InterPro" id="IPR005148">
    <property type="entry name" value="Arg-tRNA-synth_N"/>
</dbReference>
<dbReference type="PANTHER" id="PTHR11956:SF5">
    <property type="entry name" value="ARGININE--TRNA LIGASE, CYTOPLASMIC"/>
    <property type="match status" value="1"/>
</dbReference>
<dbReference type="SMART" id="SM00836">
    <property type="entry name" value="DALR_1"/>
    <property type="match status" value="1"/>
</dbReference>
<accession>A0A1F8C2D1</accession>
<feature type="domain" description="DALR anticodon binding" evidence="13">
    <location>
        <begin position="443"/>
        <end position="557"/>
    </location>
</feature>
<dbReference type="CDD" id="cd07956">
    <property type="entry name" value="Anticodon_Ia_Arg"/>
    <property type="match status" value="1"/>
</dbReference>
<dbReference type="GO" id="GO:0004814">
    <property type="term" value="F:arginine-tRNA ligase activity"/>
    <property type="evidence" value="ECO:0007669"/>
    <property type="project" value="UniProtKB-UniRule"/>
</dbReference>
<keyword evidence="7 12" id="KW-0067">ATP-binding</keyword>
<proteinExistence type="inferred from homology"/>
<evidence type="ECO:0000313" key="15">
    <source>
        <dbReference type="EMBL" id="OGM70506.1"/>
    </source>
</evidence>
<evidence type="ECO:0000256" key="10">
    <source>
        <dbReference type="ARBA" id="ARBA00049339"/>
    </source>
</evidence>
<evidence type="ECO:0000256" key="11">
    <source>
        <dbReference type="NCBIfam" id="TIGR00456"/>
    </source>
</evidence>
<dbReference type="InterPro" id="IPR009080">
    <property type="entry name" value="tRNAsynth_Ia_anticodon-bd"/>
</dbReference>
<keyword evidence="6 12" id="KW-0547">Nucleotide-binding</keyword>
<dbReference type="Pfam" id="PF05746">
    <property type="entry name" value="DALR_1"/>
    <property type="match status" value="1"/>
</dbReference>
<dbReference type="InterPro" id="IPR035684">
    <property type="entry name" value="ArgRS_core"/>
</dbReference>
<evidence type="ECO:0000256" key="9">
    <source>
        <dbReference type="ARBA" id="ARBA00023146"/>
    </source>
</evidence>
<dbReference type="EC" id="6.1.1.19" evidence="3 11"/>
<evidence type="ECO:0000313" key="16">
    <source>
        <dbReference type="Proteomes" id="UP000178429"/>
    </source>
</evidence>
<evidence type="ECO:0000259" key="13">
    <source>
        <dbReference type="SMART" id="SM00836"/>
    </source>
</evidence>
<keyword evidence="8 12" id="KW-0648">Protein biosynthesis</keyword>
<dbReference type="SUPFAM" id="SSF47323">
    <property type="entry name" value="Anticodon-binding domain of a subclass of class I aminoacyl-tRNA synthetases"/>
    <property type="match status" value="1"/>
</dbReference>
<dbReference type="SUPFAM" id="SSF52374">
    <property type="entry name" value="Nucleotidylyl transferase"/>
    <property type="match status" value="1"/>
</dbReference>
<sequence>MTKDKIIKAIQKATEEKDIHLESPEIAEHGDYSTNVAMQIAGNKNPRELAEKIAKTMRLDRDLSVVVNKIEVAGSAEGETSRAFINFWLKEEFLVGELSDVNHTYGKTSSFKGKKVMFEYGDANTHKLPHIGHLFSYIYGEAMIRIMEAAGWEVYRASYQGDIGPHVAKCLWAFEKNKPQVPESLADKAQLLQKMYQEGSKAYDENEKVKEEVNKINKLVYEGSNKYYDLWKQTRQWSIDYYKQFEKRLGINYDRYYFESEVHEKGREIVEANVGKIFKKSEGAIIFEGSKYDLHDRVFVTSAGTPMYEAKDMYLQELKFSQWPADLLIISTAHEQNEYFKVIFKALEMLHPKYTGKLKHIGFGMVNLKSGKMSSRTGNIIGGIELVDIVVERVKKFNQDKKTAEAVGIGAVKYSFLKNNPLQDTKFDLEESIAAEGNSGPYIQYTYARTQSVLHKAGKQTSGKTENQKPNSEELAVLRTLPKFPEIVAAAAENYAPNLVCNYLYDLASKFNTFYNKHRIIHSGSVSSNFRLALTAATGQVLANGLKLLGIQAPEKM</sequence>
<dbReference type="GO" id="GO:0005524">
    <property type="term" value="F:ATP binding"/>
    <property type="evidence" value="ECO:0007669"/>
    <property type="project" value="UniProtKB-KW"/>
</dbReference>
<keyword evidence="9 12" id="KW-0030">Aminoacyl-tRNA synthetase</keyword>
<gene>
    <name evidence="15" type="ORF">A2975_01875</name>
</gene>
<evidence type="ECO:0000256" key="2">
    <source>
        <dbReference type="ARBA" id="ARBA00005594"/>
    </source>
</evidence>
<dbReference type="SUPFAM" id="SSF55190">
    <property type="entry name" value="Arginyl-tRNA synthetase (ArgRS), N-terminal 'additional' domain"/>
    <property type="match status" value="1"/>
</dbReference>
<dbReference type="GO" id="GO:0006420">
    <property type="term" value="P:arginyl-tRNA aminoacylation"/>
    <property type="evidence" value="ECO:0007669"/>
    <property type="project" value="UniProtKB-UniRule"/>
</dbReference>
<evidence type="ECO:0000256" key="12">
    <source>
        <dbReference type="RuleBase" id="RU363038"/>
    </source>
</evidence>
<dbReference type="EMBL" id="MGHL01000004">
    <property type="protein sequence ID" value="OGM70506.1"/>
    <property type="molecule type" value="Genomic_DNA"/>
</dbReference>
<protein>
    <recommendedName>
        <fullName evidence="3 11">Arginine--tRNA ligase</fullName>
        <ecNumber evidence="3 11">6.1.1.19</ecNumber>
    </recommendedName>
</protein>
<evidence type="ECO:0000259" key="14">
    <source>
        <dbReference type="SMART" id="SM01016"/>
    </source>
</evidence>
<dbReference type="InterPro" id="IPR014729">
    <property type="entry name" value="Rossmann-like_a/b/a_fold"/>
</dbReference>
<keyword evidence="4" id="KW-0963">Cytoplasm</keyword>
<dbReference type="Pfam" id="PF03485">
    <property type="entry name" value="Arg_tRNA_synt_N"/>
    <property type="match status" value="1"/>
</dbReference>
<dbReference type="GO" id="GO:0005737">
    <property type="term" value="C:cytoplasm"/>
    <property type="evidence" value="ECO:0007669"/>
    <property type="project" value="UniProtKB-SubCell"/>
</dbReference>
<dbReference type="PANTHER" id="PTHR11956">
    <property type="entry name" value="ARGINYL-TRNA SYNTHETASE"/>
    <property type="match status" value="1"/>
</dbReference>
<dbReference type="STRING" id="1802525.A2975_01875"/>
<comment type="caution">
    <text evidence="15">The sequence shown here is derived from an EMBL/GenBank/DDBJ whole genome shotgun (WGS) entry which is preliminary data.</text>
</comment>
<dbReference type="Gene3D" id="3.30.1360.70">
    <property type="entry name" value="Arginyl tRNA synthetase N-terminal domain"/>
    <property type="match status" value="1"/>
</dbReference>
<evidence type="ECO:0000256" key="3">
    <source>
        <dbReference type="ARBA" id="ARBA00012837"/>
    </source>
</evidence>
<feature type="domain" description="Arginyl tRNA synthetase N-terminal" evidence="14">
    <location>
        <begin position="4"/>
        <end position="89"/>
    </location>
</feature>